<feature type="compositionally biased region" description="Basic and acidic residues" evidence="2">
    <location>
        <begin position="943"/>
        <end position="956"/>
    </location>
</feature>
<feature type="coiled-coil region" evidence="1">
    <location>
        <begin position="582"/>
        <end position="609"/>
    </location>
</feature>
<comment type="caution">
    <text evidence="4">The sequence shown here is derived from an EMBL/GenBank/DDBJ whole genome shotgun (WGS) entry which is preliminary data.</text>
</comment>
<reference evidence="5" key="1">
    <citation type="journal article" date="2016" name="Proc. Natl. Acad. Sci. U.S.A.">
        <title>Chromosome-level assembly of Arabidopsis thaliana Ler reveals the extent of translocation and inversion polymorphisms.</title>
        <authorList>
            <person name="Zapata L."/>
            <person name="Ding J."/>
            <person name="Willing E.M."/>
            <person name="Hartwig B."/>
            <person name="Bezdan D."/>
            <person name="Jiao W.B."/>
            <person name="Patel V."/>
            <person name="Velikkakam James G."/>
            <person name="Koornneef M."/>
            <person name="Ossowski S."/>
            <person name="Schneeberger K."/>
        </authorList>
    </citation>
    <scope>NUCLEOTIDE SEQUENCE [LARGE SCALE GENOMIC DNA]</scope>
    <source>
        <strain evidence="5">cv. Landsberg erecta</strain>
    </source>
</reference>
<dbReference type="Pfam" id="PF03078">
    <property type="entry name" value="ATHILA"/>
    <property type="match status" value="1"/>
</dbReference>
<feature type="region of interest" description="Disordered" evidence="2">
    <location>
        <begin position="903"/>
        <end position="967"/>
    </location>
</feature>
<feature type="domain" description="Arabidopsis retrotransposon Orf1 C-terminal" evidence="3">
    <location>
        <begin position="659"/>
        <end position="827"/>
    </location>
</feature>
<dbReference type="CDD" id="cd00303">
    <property type="entry name" value="retropepsin_like"/>
    <property type="match status" value="1"/>
</dbReference>
<dbReference type="Proteomes" id="UP000078284">
    <property type="component" value="Chromosome 5"/>
</dbReference>
<keyword evidence="1" id="KW-0175">Coiled coil</keyword>
<evidence type="ECO:0000313" key="4">
    <source>
        <dbReference type="EMBL" id="OAO90564.1"/>
    </source>
</evidence>
<proteinExistence type="predicted"/>
<accession>A0A178UBH6</accession>
<feature type="region of interest" description="Disordered" evidence="2">
    <location>
        <begin position="196"/>
        <end position="222"/>
    </location>
</feature>
<protein>
    <recommendedName>
        <fullName evidence="3">Arabidopsis retrotransposon Orf1 C-terminal domain-containing protein</fullName>
    </recommendedName>
</protein>
<dbReference type="Gene3D" id="2.40.70.10">
    <property type="entry name" value="Acid Proteases"/>
    <property type="match status" value="1"/>
</dbReference>
<dbReference type="InterPro" id="IPR004312">
    <property type="entry name" value="ATHILA_Orf1_C"/>
</dbReference>
<organism evidence="4 5">
    <name type="scientific">Arabidopsis thaliana</name>
    <name type="common">Mouse-ear cress</name>
    <dbReference type="NCBI Taxonomy" id="3702"/>
    <lineage>
        <taxon>Eukaryota</taxon>
        <taxon>Viridiplantae</taxon>
        <taxon>Streptophyta</taxon>
        <taxon>Embryophyta</taxon>
        <taxon>Tracheophyta</taxon>
        <taxon>Spermatophyta</taxon>
        <taxon>Magnoliopsida</taxon>
        <taxon>eudicotyledons</taxon>
        <taxon>Gunneridae</taxon>
        <taxon>Pentapetalae</taxon>
        <taxon>rosids</taxon>
        <taxon>malvids</taxon>
        <taxon>Brassicales</taxon>
        <taxon>Brassicaceae</taxon>
        <taxon>Camelineae</taxon>
        <taxon>Arabidopsis</taxon>
    </lineage>
</organism>
<evidence type="ECO:0000256" key="2">
    <source>
        <dbReference type="SAM" id="MobiDB-lite"/>
    </source>
</evidence>
<dbReference type="AlphaFoldDB" id="A0A178UBH6"/>
<evidence type="ECO:0000259" key="3">
    <source>
        <dbReference type="Pfam" id="PF03078"/>
    </source>
</evidence>
<name>A0A178UBH6_ARATH</name>
<dbReference type="EMBL" id="LUHQ01000005">
    <property type="protein sequence ID" value="OAO90564.1"/>
    <property type="molecule type" value="Genomic_DNA"/>
</dbReference>
<dbReference type="InterPro" id="IPR021109">
    <property type="entry name" value="Peptidase_aspartic_dom_sf"/>
</dbReference>
<gene>
    <name evidence="4" type="ordered locus">AXX17_At5g31530</name>
</gene>
<evidence type="ECO:0000256" key="1">
    <source>
        <dbReference type="SAM" id="Coils"/>
    </source>
</evidence>
<dbReference type="PANTHER" id="PTHR33067:SF31">
    <property type="entry name" value="RNA-DIRECTED DNA POLYMERASE"/>
    <property type="match status" value="1"/>
</dbReference>
<sequence length="967" mass="108188">MEKILHTLPKDASKTFSSSVNRYVKRLFDNGISSNEAKLLTRDISAIMLLKAKKEKAKRVDIAEYICTITPGQTTEKLPDPGSFVLDCSISKSRFNHSLCYMGSSINLMPKSVSERLGMTHYRSTHYRPTRITLLFADRSKRFPEGILEDIPVKDPLILGRAFLATAGARFDVKRGRICLKVCDLEMEFGIDGSELTKPTSSIASSTDTPPQNAQNQTTEPYTALPSVQLANESCRATMSIDTTTLVDRHPRVSQTEDSTHSLQPTPLEDICDKFSSLSSLALLLINSLDSLKFASQDNKPRVARKLVSPVILAGGSSNPPPLHPHPELRQVKLLTQNKHLVGGNPLVRVNPTIGKSRWQTNRLEDILVSNSTTKVGANLTALPFTSSNGILCNGTTMEIRRHFGARANGKEAKDDFGFRNQRGVSIDTRAFVSLMPLSKAKRLGVMEYKFCNLALLLADGSVAHPHGLKENLPAKIRNVEIPTDFVVLDIDEEGKDPLILGRPFLASVGAVIDVKNGNIDLNLEKCIKMEFDISNASGKPRMKTLQKMTGVPKQPINPSSKEEHLNFDSVAEELLEHWTGYQAQEDTIGKLTHKMKELNSTILELQEMIKSYPNFEIEDWSKEPGIEEEDYFTDQKEAYFEEKSNEYSSFHMSREDAEFPSREEIRQDYDKDELLSLWAKIVSPKPYSSTKSKSSAIRSPVIRYLHQCIANTLFPKKTTGFVDEGELCMLDQALVFILRETKDGRKMAVDRADTSLNVVLLDHLMSYREYATTIHRSGIRGSLCVGVLLTPILGAVGIHLGTPDVHPKYLDLDYLRGKDYLDKTTSVEFEQHGEPPEQETNEFKQANFEEGPDQGKDEIAEVHKKLAVLEELGNLQSKTMKGFKKNMKTMKKSLTGMAAQIKDFQSKPRLPSPTPKERRSGSTSSAARRADRIAQPRASSFEPREVIFELREPRSRQRGASIRSTN</sequence>
<dbReference type="PANTHER" id="PTHR33067">
    <property type="entry name" value="RNA-DIRECTED DNA POLYMERASE-RELATED"/>
    <property type="match status" value="1"/>
</dbReference>
<feature type="compositionally biased region" description="Polar residues" evidence="2">
    <location>
        <begin position="197"/>
        <end position="221"/>
    </location>
</feature>
<evidence type="ECO:0000313" key="5">
    <source>
        <dbReference type="Proteomes" id="UP000078284"/>
    </source>
</evidence>